<dbReference type="GO" id="GO:0000289">
    <property type="term" value="P:nuclear-transcribed mRNA poly(A) tail shortening"/>
    <property type="evidence" value="ECO:0007669"/>
    <property type="project" value="UniProtKB-ARBA"/>
</dbReference>
<dbReference type="RefSeq" id="XP_023624565.1">
    <property type="nucleotide sequence ID" value="XM_023768797.1"/>
</dbReference>
<feature type="compositionally biased region" description="Polar residues" evidence="4">
    <location>
        <begin position="193"/>
        <end position="203"/>
    </location>
</feature>
<dbReference type="EMBL" id="FJUY01000004">
    <property type="protein sequence ID" value="CZT17674.1"/>
    <property type="molecule type" value="Genomic_DNA"/>
</dbReference>
<evidence type="ECO:0000313" key="7">
    <source>
        <dbReference type="Proteomes" id="UP000225277"/>
    </source>
</evidence>
<feature type="domain" description="NOT2/NOT3/NOT5 C-terminal" evidence="5">
    <location>
        <begin position="345"/>
        <end position="476"/>
    </location>
</feature>
<dbReference type="Proteomes" id="UP000225277">
    <property type="component" value="Unassembled WGS sequence"/>
</dbReference>
<feature type="compositionally biased region" description="Low complexity" evidence="4">
    <location>
        <begin position="238"/>
        <end position="261"/>
    </location>
</feature>
<dbReference type="PANTHER" id="PTHR23326">
    <property type="entry name" value="CCR4 NOT-RELATED"/>
    <property type="match status" value="1"/>
</dbReference>
<dbReference type="AlphaFoldDB" id="A0A2D3V589"/>
<gene>
    <name evidence="6" type="ORF">RCC_03511</name>
</gene>
<evidence type="ECO:0000256" key="3">
    <source>
        <dbReference type="ARBA" id="ARBA00023163"/>
    </source>
</evidence>
<feature type="compositionally biased region" description="Polar residues" evidence="4">
    <location>
        <begin position="146"/>
        <end position="156"/>
    </location>
</feature>
<evidence type="ECO:0000256" key="1">
    <source>
        <dbReference type="ARBA" id="ARBA00007682"/>
    </source>
</evidence>
<sequence length="532" mass="56918">MNASRGNQAQPQPLRNMSMNQYGAQPSSRQTPRLQNTQKTGLGNGNAGANWSFGTPASANGFGGLAGGAPGLAQGRSQLTAYANAIGGGSGQAPIDLSDFPTLSGPPRQQQNSGGWNSNNAIRQPPVQQQQPQQSSQQAQLQSQQRTPSAAPSHANSADHYDGARSQQPSGDHGGGANEFPPLGGQLNGDGMRTSNGFGSTLDSPEESHPQPNGQHSQLPIRDASNTFSQPQQAPIGSQAQTPQSQPAPSQSPQTSQPSQPVKKWSEMTDQEHFGLAGLSAIFEARKQFDIGGVVDETLPPQMSNSILFMSQDLNQLGMDLDSPEPLHPTFHVFPDATGTGSLFDSRKPVPAFNVPDAYTVTNVPPMATRIDAFSDETLLQIFYTSPRDVMQERAAEELSNREWRWHKLLRRWLQKDTREANLSIVSPSQDLTNGAPIGIAPQRIDERSERGIYIFFDPVNWRRERREHTLDYDALDNRQPSGVAINAINAMGVGGSGNFSAPPGMGMSGSGAVANQGVGSIERQSSVITGA</sequence>
<feature type="compositionally biased region" description="Low complexity" evidence="4">
    <location>
        <begin position="109"/>
        <end position="145"/>
    </location>
</feature>
<organism evidence="6 7">
    <name type="scientific">Ramularia collo-cygni</name>
    <dbReference type="NCBI Taxonomy" id="112498"/>
    <lineage>
        <taxon>Eukaryota</taxon>
        <taxon>Fungi</taxon>
        <taxon>Dikarya</taxon>
        <taxon>Ascomycota</taxon>
        <taxon>Pezizomycotina</taxon>
        <taxon>Dothideomycetes</taxon>
        <taxon>Dothideomycetidae</taxon>
        <taxon>Mycosphaerellales</taxon>
        <taxon>Mycosphaerellaceae</taxon>
        <taxon>Ramularia</taxon>
    </lineage>
</organism>
<feature type="compositionally biased region" description="Gly residues" evidence="4">
    <location>
        <begin position="61"/>
        <end position="70"/>
    </location>
</feature>
<evidence type="ECO:0000259" key="5">
    <source>
        <dbReference type="Pfam" id="PF04153"/>
    </source>
</evidence>
<evidence type="ECO:0000256" key="2">
    <source>
        <dbReference type="ARBA" id="ARBA00023015"/>
    </source>
</evidence>
<feature type="region of interest" description="Disordered" evidence="4">
    <location>
        <begin position="1"/>
        <end position="73"/>
    </location>
</feature>
<dbReference type="Pfam" id="PF04153">
    <property type="entry name" value="NOT2_3_5_C"/>
    <property type="match status" value="1"/>
</dbReference>
<protein>
    <recommendedName>
        <fullName evidence="5">NOT2/NOT3/NOT5 C-terminal domain-containing protein</fullName>
    </recommendedName>
</protein>
<keyword evidence="7" id="KW-1185">Reference proteome</keyword>
<feature type="compositionally biased region" description="Polar residues" evidence="4">
    <location>
        <begin position="210"/>
        <end position="236"/>
    </location>
</feature>
<feature type="compositionally biased region" description="Polar residues" evidence="4">
    <location>
        <begin position="1"/>
        <end position="55"/>
    </location>
</feature>
<dbReference type="Gene3D" id="2.30.30.1020">
    <property type="entry name" value="CCR4-NOT complex subunit 2/3/5, C-terminal domain"/>
    <property type="match status" value="1"/>
</dbReference>
<dbReference type="GO" id="GO:0030015">
    <property type="term" value="C:CCR4-NOT core complex"/>
    <property type="evidence" value="ECO:0007669"/>
    <property type="project" value="InterPro"/>
</dbReference>
<evidence type="ECO:0000313" key="6">
    <source>
        <dbReference type="EMBL" id="CZT17674.1"/>
    </source>
</evidence>
<dbReference type="InterPro" id="IPR040168">
    <property type="entry name" value="Not2/3/5"/>
</dbReference>
<evidence type="ECO:0000256" key="4">
    <source>
        <dbReference type="SAM" id="MobiDB-lite"/>
    </source>
</evidence>
<dbReference type="InterPro" id="IPR007282">
    <property type="entry name" value="NOT2/3/5_C"/>
</dbReference>
<comment type="similarity">
    <text evidence="1">Belongs to the CNOT2/3/5 family.</text>
</comment>
<dbReference type="STRING" id="112498.A0A2D3V589"/>
<accession>A0A2D3V589</accession>
<proteinExistence type="inferred from homology"/>
<keyword evidence="3" id="KW-0804">Transcription</keyword>
<feature type="region of interest" description="Disordered" evidence="4">
    <location>
        <begin position="88"/>
        <end position="266"/>
    </location>
</feature>
<dbReference type="InterPro" id="IPR038635">
    <property type="entry name" value="CCR4-NOT_su2/3/5_C_sf"/>
</dbReference>
<dbReference type="GeneID" id="35598712"/>
<dbReference type="GO" id="GO:0006355">
    <property type="term" value="P:regulation of DNA-templated transcription"/>
    <property type="evidence" value="ECO:0007669"/>
    <property type="project" value="InterPro"/>
</dbReference>
<reference evidence="6 7" key="1">
    <citation type="submission" date="2016-03" db="EMBL/GenBank/DDBJ databases">
        <authorList>
            <person name="Ploux O."/>
        </authorList>
    </citation>
    <scope>NUCLEOTIDE SEQUENCE [LARGE SCALE GENOMIC DNA]</scope>
    <source>
        <strain evidence="6 7">URUG2</strain>
    </source>
</reference>
<dbReference type="OrthoDB" id="25391at2759"/>
<keyword evidence="2" id="KW-0805">Transcription regulation</keyword>
<name>A0A2D3V589_9PEZI</name>